<dbReference type="NCBIfam" id="TIGR00277">
    <property type="entry name" value="HDIG"/>
    <property type="match status" value="1"/>
</dbReference>
<protein>
    <submittedName>
        <fullName evidence="2">HD family phosphohydrolase</fullName>
    </submittedName>
</protein>
<evidence type="ECO:0000259" key="1">
    <source>
        <dbReference type="PROSITE" id="PS51833"/>
    </source>
</evidence>
<dbReference type="RefSeq" id="WP_155312557.1">
    <property type="nucleotide sequence ID" value="NZ_AP021879.1"/>
</dbReference>
<sequence length="284" mass="31994">MNRQQMIKTVESLNNLPTLPMVAMEMNRMLQDIETPIERLVVVLERDQATVVKILRLVNSSFFGFRNRVTNLRHAVTLLGYGTVQNAVVTVSVIDTLKLKNELKGFNISGFWSHAIGVAVMCRHLAECTRLAPAEEAFTAGLLHDIGKVVLINVFPDLFKRIMEEIKANRTTFYMAERQLGSWPHTRIGSHLARRWMLPETLEKSIQYHHGTTGPAETLSMVSLVRVADTLVNIMDDRAGYRLDADTLPAAIRDPMVNALKNSADWFPAVKEEMATATDFFKQG</sequence>
<dbReference type="InterPro" id="IPR013976">
    <property type="entry name" value="HDOD"/>
</dbReference>
<reference evidence="2 3" key="1">
    <citation type="submission" date="2019-11" db="EMBL/GenBank/DDBJ databases">
        <title>Comparative genomics of hydrocarbon-degrading Desulfosarcina strains.</title>
        <authorList>
            <person name="Watanabe M."/>
            <person name="Kojima H."/>
            <person name="Fukui M."/>
        </authorList>
    </citation>
    <scope>NUCLEOTIDE SEQUENCE [LARGE SCALE GENOMIC DNA]</scope>
    <source>
        <strain evidence="3">oXyS1</strain>
    </source>
</reference>
<proteinExistence type="predicted"/>
<dbReference type="InterPro" id="IPR006675">
    <property type="entry name" value="HDIG_dom"/>
</dbReference>
<dbReference type="PANTHER" id="PTHR33525:SF3">
    <property type="entry name" value="RIBONUCLEASE Y"/>
    <property type="match status" value="1"/>
</dbReference>
<dbReference type="PROSITE" id="PS51833">
    <property type="entry name" value="HDOD"/>
    <property type="match status" value="1"/>
</dbReference>
<accession>A0A5K8AGQ0</accession>
<feature type="domain" description="HDOD" evidence="1">
    <location>
        <begin position="16"/>
        <end position="212"/>
    </location>
</feature>
<dbReference type="Proteomes" id="UP000422108">
    <property type="component" value="Chromosome"/>
</dbReference>
<gene>
    <name evidence="2" type="ORF">DSCOOX_48590</name>
</gene>
<keyword evidence="3" id="KW-1185">Reference proteome</keyword>
<dbReference type="Pfam" id="PF08668">
    <property type="entry name" value="HDOD"/>
    <property type="match status" value="1"/>
</dbReference>
<evidence type="ECO:0000313" key="3">
    <source>
        <dbReference type="Proteomes" id="UP000422108"/>
    </source>
</evidence>
<dbReference type="PANTHER" id="PTHR33525">
    <property type="match status" value="1"/>
</dbReference>
<dbReference type="GO" id="GO:0016787">
    <property type="term" value="F:hydrolase activity"/>
    <property type="evidence" value="ECO:0007669"/>
    <property type="project" value="UniProtKB-KW"/>
</dbReference>
<dbReference type="CDD" id="cd00077">
    <property type="entry name" value="HDc"/>
    <property type="match status" value="1"/>
</dbReference>
<dbReference type="EMBL" id="AP021879">
    <property type="protein sequence ID" value="BBO91679.1"/>
    <property type="molecule type" value="Genomic_DNA"/>
</dbReference>
<keyword evidence="2" id="KW-0378">Hydrolase</keyword>
<dbReference type="SMART" id="SM00471">
    <property type="entry name" value="HDc"/>
    <property type="match status" value="1"/>
</dbReference>
<organism evidence="2 3">
    <name type="scientific">Desulfosarcina ovata subsp. ovata</name>
    <dbReference type="NCBI Taxonomy" id="2752305"/>
    <lineage>
        <taxon>Bacteria</taxon>
        <taxon>Pseudomonadati</taxon>
        <taxon>Thermodesulfobacteriota</taxon>
        <taxon>Desulfobacteria</taxon>
        <taxon>Desulfobacterales</taxon>
        <taxon>Desulfosarcinaceae</taxon>
        <taxon>Desulfosarcina</taxon>
    </lineage>
</organism>
<dbReference type="InterPro" id="IPR052340">
    <property type="entry name" value="RNase_Y/CdgJ"/>
</dbReference>
<evidence type="ECO:0000313" key="2">
    <source>
        <dbReference type="EMBL" id="BBO91679.1"/>
    </source>
</evidence>
<dbReference type="SUPFAM" id="SSF109604">
    <property type="entry name" value="HD-domain/PDEase-like"/>
    <property type="match status" value="1"/>
</dbReference>
<dbReference type="AlphaFoldDB" id="A0A5K8AGQ0"/>
<name>A0A5K8AGQ0_9BACT</name>
<dbReference type="Gene3D" id="1.10.3210.10">
    <property type="entry name" value="Hypothetical protein af1432"/>
    <property type="match status" value="1"/>
</dbReference>
<dbReference type="InterPro" id="IPR003607">
    <property type="entry name" value="HD/PDEase_dom"/>
</dbReference>